<dbReference type="PANTHER" id="PTHR21310">
    <property type="entry name" value="AMINOGLYCOSIDE PHOSPHOTRANSFERASE-RELATED-RELATED"/>
    <property type="match status" value="1"/>
</dbReference>
<dbReference type="InterPro" id="IPR002575">
    <property type="entry name" value="Aminoglycoside_PTrfase"/>
</dbReference>
<dbReference type="EMBL" id="JARVKF010000112">
    <property type="protein sequence ID" value="KAK9422645.1"/>
    <property type="molecule type" value="Genomic_DNA"/>
</dbReference>
<comment type="caution">
    <text evidence="3">The sequence shown here is derived from an EMBL/GenBank/DDBJ whole genome shotgun (WGS) entry which is preliminary data.</text>
</comment>
<dbReference type="SUPFAM" id="SSF56112">
    <property type="entry name" value="Protein kinase-like (PK-like)"/>
    <property type="match status" value="1"/>
</dbReference>
<dbReference type="InterPro" id="IPR051678">
    <property type="entry name" value="AGP_Transferase"/>
</dbReference>
<protein>
    <recommendedName>
        <fullName evidence="2">Aminoglycoside phosphotransferase domain-containing protein</fullName>
    </recommendedName>
</protein>
<feature type="compositionally biased region" description="Polar residues" evidence="1">
    <location>
        <begin position="18"/>
        <end position="29"/>
    </location>
</feature>
<evidence type="ECO:0000313" key="3">
    <source>
        <dbReference type="EMBL" id="KAK9422645.1"/>
    </source>
</evidence>
<reference evidence="3 4" key="1">
    <citation type="journal article" date="2024" name="J. Plant Pathol.">
        <title>Sequence and assembly of the genome of Seiridium unicorne, isolate CBS 538.82, causal agent of cypress canker disease.</title>
        <authorList>
            <person name="Scali E."/>
            <person name="Rocca G.D."/>
            <person name="Danti R."/>
            <person name="Garbelotto M."/>
            <person name="Barberini S."/>
            <person name="Baroncelli R."/>
            <person name="Emiliani G."/>
        </authorList>
    </citation>
    <scope>NUCLEOTIDE SEQUENCE [LARGE SCALE GENOMIC DNA]</scope>
    <source>
        <strain evidence="3 4">BM-138-508</strain>
    </source>
</reference>
<feature type="region of interest" description="Disordered" evidence="1">
    <location>
        <begin position="1"/>
        <end position="29"/>
    </location>
</feature>
<dbReference type="Proteomes" id="UP001408356">
    <property type="component" value="Unassembled WGS sequence"/>
</dbReference>
<evidence type="ECO:0000313" key="4">
    <source>
        <dbReference type="Proteomes" id="UP001408356"/>
    </source>
</evidence>
<dbReference type="PANTHER" id="PTHR21310:SF56">
    <property type="entry name" value="AMINOGLYCOSIDE PHOSPHOTRANSFERASE DOMAIN-CONTAINING PROTEIN"/>
    <property type="match status" value="1"/>
</dbReference>
<feature type="domain" description="Aminoglycoside phosphotransferase" evidence="2">
    <location>
        <begin position="101"/>
        <end position="352"/>
    </location>
</feature>
<dbReference type="InterPro" id="IPR011009">
    <property type="entry name" value="Kinase-like_dom_sf"/>
</dbReference>
<sequence>MVDQGAKASEEVSAASKQTPQFESQCQKPEHTNPNVLCLCEESLKAIANRIGKFALASYRKKGGNLEARDISVMKVGAGTFNVAFKVSIDRHAIGRGVSSFVMRVPQRLSYELNDVPVLENLASLKERLKHVKTPELFSEDSGTGNMIGWPYLAMEYLPGTSLNRTWRTLNSSQKMSIAKQLGKMYRDLLTHATASKSGLVTYGPERRESALVQLGSSGWEYASNIDWAPASDLDWERECTKTVNRAKYNQLCISSLLPQTHYGNLKLALEWRLLQLDCGWDNGHYDRATYEVCAEILEDLNNLGVFRQIPDYTVLCHMDLFPRNIMADVSGFGTAKVSGIIDWDGAIYGPAFVACRPPKWLWRDCYLTTKNLCSTCGRSEDPELEDFQTEPHNVEGVLIQHAFSLELSQNGSIPLLDRMMFDKAYAMARLIVDVACNREIYLGHAHGNRNEQRRTSHKLKQMWTLIRQNPDFQRTWNSSDDGIVLTVEDR</sequence>
<keyword evidence="4" id="KW-1185">Reference proteome</keyword>
<evidence type="ECO:0000259" key="2">
    <source>
        <dbReference type="Pfam" id="PF01636"/>
    </source>
</evidence>
<dbReference type="Pfam" id="PF01636">
    <property type="entry name" value="APH"/>
    <property type="match status" value="1"/>
</dbReference>
<accession>A0ABR2V6W0</accession>
<name>A0ABR2V6W0_9PEZI</name>
<proteinExistence type="predicted"/>
<evidence type="ECO:0000256" key="1">
    <source>
        <dbReference type="SAM" id="MobiDB-lite"/>
    </source>
</evidence>
<gene>
    <name evidence="3" type="ORF">SUNI508_00508</name>
</gene>
<dbReference type="Gene3D" id="3.90.1200.10">
    <property type="match status" value="1"/>
</dbReference>
<organism evidence="3 4">
    <name type="scientific">Seiridium unicorne</name>
    <dbReference type="NCBI Taxonomy" id="138068"/>
    <lineage>
        <taxon>Eukaryota</taxon>
        <taxon>Fungi</taxon>
        <taxon>Dikarya</taxon>
        <taxon>Ascomycota</taxon>
        <taxon>Pezizomycotina</taxon>
        <taxon>Sordariomycetes</taxon>
        <taxon>Xylariomycetidae</taxon>
        <taxon>Amphisphaeriales</taxon>
        <taxon>Sporocadaceae</taxon>
        <taxon>Seiridium</taxon>
    </lineage>
</organism>